<keyword evidence="13" id="KW-0325">Glycoprotein</keyword>
<dbReference type="CDD" id="cd11065">
    <property type="entry name" value="CYP64-like"/>
    <property type="match status" value="1"/>
</dbReference>
<keyword evidence="9 15" id="KW-0560">Oxidoreductase</keyword>
<keyword evidence="6 16" id="KW-0812">Transmembrane</keyword>
<protein>
    <submittedName>
        <fullName evidence="17">Cytochrome P450</fullName>
    </submittedName>
</protein>
<keyword evidence="5 14" id="KW-0349">Heme</keyword>
<reference evidence="17" key="1">
    <citation type="submission" date="2023-03" db="EMBL/GenBank/DDBJ databases">
        <title>Massive genome expansion in bonnet fungi (Mycena s.s.) driven by repeated elements and novel gene families across ecological guilds.</title>
        <authorList>
            <consortium name="Lawrence Berkeley National Laboratory"/>
            <person name="Harder C.B."/>
            <person name="Miyauchi S."/>
            <person name="Viragh M."/>
            <person name="Kuo A."/>
            <person name="Thoen E."/>
            <person name="Andreopoulos B."/>
            <person name="Lu D."/>
            <person name="Skrede I."/>
            <person name="Drula E."/>
            <person name="Henrissat B."/>
            <person name="Morin E."/>
            <person name="Kohler A."/>
            <person name="Barry K."/>
            <person name="LaButti K."/>
            <person name="Morin E."/>
            <person name="Salamov A."/>
            <person name="Lipzen A."/>
            <person name="Mereny Z."/>
            <person name="Hegedus B."/>
            <person name="Baldrian P."/>
            <person name="Stursova M."/>
            <person name="Weitz H."/>
            <person name="Taylor A."/>
            <person name="Grigoriev I.V."/>
            <person name="Nagy L.G."/>
            <person name="Martin F."/>
            <person name="Kauserud H."/>
        </authorList>
    </citation>
    <scope>NUCLEOTIDE SEQUENCE</scope>
    <source>
        <strain evidence="17">CBHHK002</strain>
    </source>
</reference>
<dbReference type="InterPro" id="IPR050364">
    <property type="entry name" value="Cytochrome_P450_fung"/>
</dbReference>
<evidence type="ECO:0000256" key="15">
    <source>
        <dbReference type="RuleBase" id="RU000461"/>
    </source>
</evidence>
<evidence type="ECO:0000256" key="10">
    <source>
        <dbReference type="ARBA" id="ARBA00023004"/>
    </source>
</evidence>
<accession>A0AAD6Z4Q7</accession>
<evidence type="ECO:0000256" key="12">
    <source>
        <dbReference type="ARBA" id="ARBA00023136"/>
    </source>
</evidence>
<dbReference type="GO" id="GO:0020037">
    <property type="term" value="F:heme binding"/>
    <property type="evidence" value="ECO:0007669"/>
    <property type="project" value="InterPro"/>
</dbReference>
<dbReference type="InterPro" id="IPR017972">
    <property type="entry name" value="Cyt_P450_CS"/>
</dbReference>
<dbReference type="PANTHER" id="PTHR46300:SF2">
    <property type="entry name" value="CYTOCHROME P450 MONOOXYGENASE ALNH-RELATED"/>
    <property type="match status" value="1"/>
</dbReference>
<dbReference type="InterPro" id="IPR036396">
    <property type="entry name" value="Cyt_P450_sf"/>
</dbReference>
<evidence type="ECO:0000256" key="16">
    <source>
        <dbReference type="SAM" id="Phobius"/>
    </source>
</evidence>
<evidence type="ECO:0000256" key="6">
    <source>
        <dbReference type="ARBA" id="ARBA00022692"/>
    </source>
</evidence>
<evidence type="ECO:0000256" key="5">
    <source>
        <dbReference type="ARBA" id="ARBA00022617"/>
    </source>
</evidence>
<dbReference type="Pfam" id="PF00067">
    <property type="entry name" value="p450"/>
    <property type="match status" value="1"/>
</dbReference>
<dbReference type="PRINTS" id="PR00463">
    <property type="entry name" value="EP450I"/>
</dbReference>
<dbReference type="SUPFAM" id="SSF48264">
    <property type="entry name" value="Cytochrome P450"/>
    <property type="match status" value="1"/>
</dbReference>
<feature type="transmembrane region" description="Helical" evidence="16">
    <location>
        <begin position="279"/>
        <end position="307"/>
    </location>
</feature>
<keyword evidence="11 15" id="KW-0503">Monooxygenase</keyword>
<evidence type="ECO:0000256" key="3">
    <source>
        <dbReference type="ARBA" id="ARBA00005179"/>
    </source>
</evidence>
<keyword evidence="8 16" id="KW-1133">Transmembrane helix</keyword>
<dbReference type="Proteomes" id="UP001218218">
    <property type="component" value="Unassembled WGS sequence"/>
</dbReference>
<organism evidence="17 18">
    <name type="scientific">Mycena albidolilacea</name>
    <dbReference type="NCBI Taxonomy" id="1033008"/>
    <lineage>
        <taxon>Eukaryota</taxon>
        <taxon>Fungi</taxon>
        <taxon>Dikarya</taxon>
        <taxon>Basidiomycota</taxon>
        <taxon>Agaricomycotina</taxon>
        <taxon>Agaricomycetes</taxon>
        <taxon>Agaricomycetidae</taxon>
        <taxon>Agaricales</taxon>
        <taxon>Marasmiineae</taxon>
        <taxon>Mycenaceae</taxon>
        <taxon>Mycena</taxon>
    </lineage>
</organism>
<evidence type="ECO:0000256" key="4">
    <source>
        <dbReference type="ARBA" id="ARBA00010617"/>
    </source>
</evidence>
<dbReference type="PANTHER" id="PTHR46300">
    <property type="entry name" value="P450, PUTATIVE (EUROFUNG)-RELATED-RELATED"/>
    <property type="match status" value="1"/>
</dbReference>
<keyword evidence="18" id="KW-1185">Reference proteome</keyword>
<dbReference type="GO" id="GO:0016020">
    <property type="term" value="C:membrane"/>
    <property type="evidence" value="ECO:0007669"/>
    <property type="project" value="UniProtKB-SubCell"/>
</dbReference>
<feature type="binding site" description="axial binding residue" evidence="14">
    <location>
        <position position="434"/>
    </location>
    <ligand>
        <name>heme</name>
        <dbReference type="ChEBI" id="CHEBI:30413"/>
    </ligand>
    <ligandPart>
        <name>Fe</name>
        <dbReference type="ChEBI" id="CHEBI:18248"/>
    </ligandPart>
</feature>
<dbReference type="InterPro" id="IPR002401">
    <property type="entry name" value="Cyt_P450_E_grp-I"/>
</dbReference>
<evidence type="ECO:0000313" key="18">
    <source>
        <dbReference type="Proteomes" id="UP001218218"/>
    </source>
</evidence>
<evidence type="ECO:0000256" key="1">
    <source>
        <dbReference type="ARBA" id="ARBA00001971"/>
    </source>
</evidence>
<dbReference type="AlphaFoldDB" id="A0AAD6Z4Q7"/>
<gene>
    <name evidence="17" type="ORF">DFH08DRAFT_975410</name>
</gene>
<evidence type="ECO:0000256" key="7">
    <source>
        <dbReference type="ARBA" id="ARBA00022723"/>
    </source>
</evidence>
<evidence type="ECO:0000313" key="17">
    <source>
        <dbReference type="EMBL" id="KAJ7307804.1"/>
    </source>
</evidence>
<dbReference type="GO" id="GO:0016705">
    <property type="term" value="F:oxidoreductase activity, acting on paired donors, with incorporation or reduction of molecular oxygen"/>
    <property type="evidence" value="ECO:0007669"/>
    <property type="project" value="InterPro"/>
</dbReference>
<comment type="pathway">
    <text evidence="3">Secondary metabolite biosynthesis.</text>
</comment>
<evidence type="ECO:0000256" key="8">
    <source>
        <dbReference type="ARBA" id="ARBA00022989"/>
    </source>
</evidence>
<sequence length="504" mass="57162">MDFTLALAGFAVPVLLVYWLNKRSSKSLEIPGPPAHPFVGHTFKVPTTKTWKYYENLAHEYGPIMKLTLAGDDILVLSDPADAQELLGRRSRIYSSRRPLIYAGKYQSNHMRFTLLPYGESFRRQLGAFHQMLEPRAVGGYQTLQLTMSLRLLKDMAKAPTEFFKHIPRFPASLVFALSFGRELKEHDLAEVQKILADFVFDINPGAHLVDTFPMLDLLPDFLSPWRAEARRKRVRELALYGGLCVDVKKRMEKDPELECFTARLWDQQEKFKMPDEEIFYIVGTGFASGTGTSAATMLWFVMAMVLNPEAAKKAQAEIDTVFNADTLPDFSRMKDLPYCFALLKEVIRWSPVVPLSFPHYLDAEDEYKGYKIKKGTTVISSLWNMHHNEKEFPNSYKFEPERFMTKKPGQTDGMDNIALGEGMYGFGFGRRECPGQQMGTKSAWIAIVRLLWAFNIEAVLDSSGNSIPIDTESCTEGLTCRPHAFPANFVARSAAHIETIMSS</sequence>
<comment type="cofactor">
    <cofactor evidence="1 14">
        <name>heme</name>
        <dbReference type="ChEBI" id="CHEBI:30413"/>
    </cofactor>
</comment>
<proteinExistence type="inferred from homology"/>
<feature type="transmembrane region" description="Helical" evidence="16">
    <location>
        <begin position="6"/>
        <end position="21"/>
    </location>
</feature>
<dbReference type="GO" id="GO:0005506">
    <property type="term" value="F:iron ion binding"/>
    <property type="evidence" value="ECO:0007669"/>
    <property type="project" value="InterPro"/>
</dbReference>
<comment type="caution">
    <text evidence="17">The sequence shown here is derived from an EMBL/GenBank/DDBJ whole genome shotgun (WGS) entry which is preliminary data.</text>
</comment>
<dbReference type="InterPro" id="IPR001128">
    <property type="entry name" value="Cyt_P450"/>
</dbReference>
<dbReference type="PRINTS" id="PR00385">
    <property type="entry name" value="P450"/>
</dbReference>
<dbReference type="PROSITE" id="PS00086">
    <property type="entry name" value="CYTOCHROME_P450"/>
    <property type="match status" value="1"/>
</dbReference>
<evidence type="ECO:0000256" key="11">
    <source>
        <dbReference type="ARBA" id="ARBA00023033"/>
    </source>
</evidence>
<name>A0AAD6Z4Q7_9AGAR</name>
<evidence type="ECO:0000256" key="14">
    <source>
        <dbReference type="PIRSR" id="PIRSR602401-1"/>
    </source>
</evidence>
<keyword evidence="10 14" id="KW-0408">Iron</keyword>
<comment type="subcellular location">
    <subcellularLocation>
        <location evidence="2">Membrane</location>
        <topology evidence="2">Single-pass membrane protein</topology>
    </subcellularLocation>
</comment>
<evidence type="ECO:0000256" key="2">
    <source>
        <dbReference type="ARBA" id="ARBA00004167"/>
    </source>
</evidence>
<keyword evidence="12 16" id="KW-0472">Membrane</keyword>
<dbReference type="EMBL" id="JARIHO010000087">
    <property type="protein sequence ID" value="KAJ7307804.1"/>
    <property type="molecule type" value="Genomic_DNA"/>
</dbReference>
<dbReference type="Gene3D" id="1.10.630.10">
    <property type="entry name" value="Cytochrome P450"/>
    <property type="match status" value="1"/>
</dbReference>
<evidence type="ECO:0000256" key="9">
    <source>
        <dbReference type="ARBA" id="ARBA00023002"/>
    </source>
</evidence>
<keyword evidence="7 14" id="KW-0479">Metal-binding</keyword>
<evidence type="ECO:0000256" key="13">
    <source>
        <dbReference type="ARBA" id="ARBA00023180"/>
    </source>
</evidence>
<comment type="similarity">
    <text evidence="4 15">Belongs to the cytochrome P450 family.</text>
</comment>
<dbReference type="GO" id="GO:0004497">
    <property type="term" value="F:monooxygenase activity"/>
    <property type="evidence" value="ECO:0007669"/>
    <property type="project" value="UniProtKB-KW"/>
</dbReference>